<dbReference type="SMART" id="SM00960">
    <property type="entry name" value="Robl_LC7"/>
    <property type="match status" value="1"/>
</dbReference>
<dbReference type="EMBL" id="FR799587">
    <property type="protein sequence ID" value="CBZ30723.1"/>
    <property type="molecule type" value="Genomic_DNA"/>
</dbReference>
<dbReference type="AlphaFoldDB" id="E9B652"/>
<dbReference type="FunFam" id="3.30.450.30:FF:000011">
    <property type="entry name" value="Dynein light chain roadblock"/>
    <property type="match status" value="1"/>
</dbReference>
<dbReference type="OMA" id="NEIMCAP"/>
<evidence type="ECO:0000313" key="4">
    <source>
        <dbReference type="Proteomes" id="UP000007259"/>
    </source>
</evidence>
<dbReference type="Gene3D" id="3.30.450.30">
    <property type="entry name" value="Dynein light chain 2a, cytoplasmic"/>
    <property type="match status" value="1"/>
</dbReference>
<dbReference type="InterPro" id="IPR004942">
    <property type="entry name" value="Roadblock/LAMTOR2_dom"/>
</dbReference>
<dbReference type="KEGG" id="lmi:LMXM_34_1750"/>
<reference evidence="3 4" key="1">
    <citation type="journal article" date="2011" name="Genome Res.">
        <title>Chromosome and gene copy number variation allow major structural change between species and strains of Leishmania.</title>
        <authorList>
            <person name="Rogers M.B."/>
            <person name="Hilley J.D."/>
            <person name="Dickens N.J."/>
            <person name="Wilkes J."/>
            <person name="Bates P.A."/>
            <person name="Depledge D.P."/>
            <person name="Harris D."/>
            <person name="Her Y."/>
            <person name="Herzyk P."/>
            <person name="Imamura H."/>
            <person name="Otto T.D."/>
            <person name="Sanders M."/>
            <person name="Seeger K."/>
            <person name="Dujardin J.C."/>
            <person name="Berriman M."/>
            <person name="Smith D.F."/>
            <person name="Hertz-Fowler C."/>
            <person name="Mottram J.C."/>
        </authorList>
    </citation>
    <scope>NUCLEOTIDE SEQUENCE [LARGE SCALE GENOMIC DNA]</scope>
    <source>
        <strain evidence="3 4">MHOM/GT/2001/U1103</strain>
    </source>
</reference>
<dbReference type="RefSeq" id="XP_003879169.1">
    <property type="nucleotide sequence ID" value="XM_003879120.1"/>
</dbReference>
<dbReference type="VEuPathDB" id="TriTrypDB:LmxM.34.1750"/>
<feature type="domain" description="Roadblock/LAMTOR2" evidence="2">
    <location>
        <begin position="57"/>
        <end position="146"/>
    </location>
</feature>
<dbReference type="PANTHER" id="PTHR10779">
    <property type="entry name" value="DYNEIN LIGHT CHAIN ROADBLOCK"/>
    <property type="match status" value="1"/>
</dbReference>
<proteinExistence type="inferred from homology"/>
<gene>
    <name evidence="3" type="ORF">LMXM_34_1750</name>
</gene>
<comment type="similarity">
    <text evidence="1">Belongs to the GAMAD family.</text>
</comment>
<evidence type="ECO:0000313" key="3">
    <source>
        <dbReference type="EMBL" id="CBZ30723.1"/>
    </source>
</evidence>
<dbReference type="SUPFAM" id="SSF103196">
    <property type="entry name" value="Roadblock/LC7 domain"/>
    <property type="match status" value="1"/>
</dbReference>
<sequence length="150" mass="16897">MCSLLASSSLLYSFPSITSLPTYSYGIAFPFINLFSNCRVTGHRSSFYSTRQAMSEIAEMFQRISQRPNVTGIIVVDNEGTPIRSTIEDTTVQNQYAHLITSLAAKARHCVRDLDPTNDLCFLRIRSKKNEIMVAPDKDFILIVIQNIVE</sequence>
<dbReference type="GeneID" id="13450886"/>
<name>E9B652_LEIMU</name>
<protein>
    <submittedName>
        <fullName evidence="3">Dynein-associated roadblock protein-like protein</fullName>
    </submittedName>
</protein>
<organism evidence="3 4">
    <name type="scientific">Leishmania mexicana (strain MHOM/GT/2001/U1103)</name>
    <dbReference type="NCBI Taxonomy" id="929439"/>
    <lineage>
        <taxon>Eukaryota</taxon>
        <taxon>Discoba</taxon>
        <taxon>Euglenozoa</taxon>
        <taxon>Kinetoplastea</taxon>
        <taxon>Metakinetoplastina</taxon>
        <taxon>Trypanosomatida</taxon>
        <taxon>Trypanosomatidae</taxon>
        <taxon>Leishmaniinae</taxon>
        <taxon>Leishmania</taxon>
    </lineage>
</organism>
<dbReference type="Pfam" id="PF03259">
    <property type="entry name" value="Robl_LC7"/>
    <property type="match status" value="1"/>
</dbReference>
<dbReference type="Proteomes" id="UP000007259">
    <property type="component" value="Chromosome 34"/>
</dbReference>
<accession>E9B652</accession>
<dbReference type="OrthoDB" id="9985637at2759"/>
<keyword evidence="4" id="KW-1185">Reference proteome</keyword>
<evidence type="ECO:0000259" key="2">
    <source>
        <dbReference type="SMART" id="SM00960"/>
    </source>
</evidence>
<evidence type="ECO:0000256" key="1">
    <source>
        <dbReference type="ARBA" id="ARBA00007191"/>
    </source>
</evidence>
<dbReference type="PhylomeDB" id="E9B652"/>